<reference evidence="2" key="1">
    <citation type="submission" date="2020-07" db="EMBL/GenBank/DDBJ databases">
        <title>A long reads based de novo assembly of the rainbow trout Arlee double haploid line genome.</title>
        <authorList>
            <person name="Gao G."/>
            <person name="Palti Y."/>
        </authorList>
    </citation>
    <scope>NUCLEOTIDE SEQUENCE [LARGE SCALE GENOMIC DNA]</scope>
</reference>
<accession>A0A8K9WPL7</accession>
<organism evidence="2 3">
    <name type="scientific">Oncorhynchus mykiss</name>
    <name type="common">Rainbow trout</name>
    <name type="synonym">Salmo gairdneri</name>
    <dbReference type="NCBI Taxonomy" id="8022"/>
    <lineage>
        <taxon>Eukaryota</taxon>
        <taxon>Metazoa</taxon>
        <taxon>Chordata</taxon>
        <taxon>Craniata</taxon>
        <taxon>Vertebrata</taxon>
        <taxon>Euteleostomi</taxon>
        <taxon>Actinopterygii</taxon>
        <taxon>Neopterygii</taxon>
        <taxon>Teleostei</taxon>
        <taxon>Protacanthopterygii</taxon>
        <taxon>Salmoniformes</taxon>
        <taxon>Salmonidae</taxon>
        <taxon>Salmoninae</taxon>
        <taxon>Oncorhynchus</taxon>
    </lineage>
</organism>
<protein>
    <submittedName>
        <fullName evidence="2">Uncharacterized protein</fullName>
    </submittedName>
</protein>
<dbReference type="Proteomes" id="UP000694395">
    <property type="component" value="Chromosome 10"/>
</dbReference>
<keyword evidence="1" id="KW-0472">Membrane</keyword>
<keyword evidence="1" id="KW-0812">Transmembrane</keyword>
<evidence type="ECO:0000313" key="3">
    <source>
        <dbReference type="Proteomes" id="UP000694395"/>
    </source>
</evidence>
<evidence type="ECO:0000256" key="1">
    <source>
        <dbReference type="SAM" id="Phobius"/>
    </source>
</evidence>
<dbReference type="Ensembl" id="ENSOMYT00000147365.1">
    <property type="protein sequence ID" value="ENSOMYP00000115253.1"/>
    <property type="gene ID" value="ENSOMYG00000064393.1"/>
</dbReference>
<proteinExistence type="predicted"/>
<reference evidence="2" key="2">
    <citation type="submission" date="2025-08" db="UniProtKB">
        <authorList>
            <consortium name="Ensembl"/>
        </authorList>
    </citation>
    <scope>IDENTIFICATION</scope>
</reference>
<dbReference type="AlphaFoldDB" id="A0A8K9WPL7"/>
<reference evidence="2" key="3">
    <citation type="submission" date="2025-09" db="UniProtKB">
        <authorList>
            <consortium name="Ensembl"/>
        </authorList>
    </citation>
    <scope>IDENTIFICATION</scope>
</reference>
<keyword evidence="3" id="KW-1185">Reference proteome</keyword>
<feature type="transmembrane region" description="Helical" evidence="1">
    <location>
        <begin position="12"/>
        <end position="29"/>
    </location>
</feature>
<keyword evidence="1" id="KW-1133">Transmembrane helix</keyword>
<name>A0A8K9WPL7_ONCMY</name>
<sequence>MEEWNTVDCLHCQIALAALIVVSYGVLFMSRHEKEKYFLTAAGETEPFPSHSSLKLSVVVPAYNEESRSQ</sequence>
<evidence type="ECO:0000313" key="2">
    <source>
        <dbReference type="Ensembl" id="ENSOMYP00000115253.1"/>
    </source>
</evidence>
<dbReference type="GeneTree" id="ENSGT01060000253588"/>